<dbReference type="Gene3D" id="3.30.565.10">
    <property type="entry name" value="Histidine kinase-like ATPase, C-terminal domain"/>
    <property type="match status" value="1"/>
</dbReference>
<feature type="domain" description="Histidine kinase/HSP90-like ATPase" evidence="2">
    <location>
        <begin position="17"/>
        <end position="134"/>
    </location>
</feature>
<evidence type="ECO:0000313" key="4">
    <source>
        <dbReference type="Proteomes" id="UP000192772"/>
    </source>
</evidence>
<dbReference type="PANTHER" id="PTHR35526">
    <property type="entry name" value="ANTI-SIGMA-F FACTOR RSBW-RELATED"/>
    <property type="match status" value="1"/>
</dbReference>
<evidence type="ECO:0000259" key="2">
    <source>
        <dbReference type="Pfam" id="PF13581"/>
    </source>
</evidence>
<dbReference type="RefSeq" id="WP_046750718.1">
    <property type="nucleotide sequence ID" value="NZ_LBNO01000006.1"/>
</dbReference>
<dbReference type="PANTHER" id="PTHR35526:SF3">
    <property type="entry name" value="ANTI-SIGMA-F FACTOR RSBW"/>
    <property type="match status" value="1"/>
</dbReference>
<keyword evidence="1" id="KW-0418">Kinase</keyword>
<keyword evidence="3" id="KW-0067">ATP-binding</keyword>
<protein>
    <submittedName>
        <fullName evidence="3">ATP-binding protein</fullName>
    </submittedName>
</protein>
<comment type="caution">
    <text evidence="3">The sequence shown here is derived from an EMBL/GenBank/DDBJ whole genome shotgun (WGS) entry which is preliminary data.</text>
</comment>
<keyword evidence="1" id="KW-0723">Serine/threonine-protein kinase</keyword>
<proteinExistence type="predicted"/>
<dbReference type="Pfam" id="PF13581">
    <property type="entry name" value="HATPase_c_2"/>
    <property type="match status" value="1"/>
</dbReference>
<evidence type="ECO:0000313" key="3">
    <source>
        <dbReference type="EMBL" id="ORA64974.1"/>
    </source>
</evidence>
<dbReference type="AlphaFoldDB" id="A0A0M2ZLA9"/>
<dbReference type="InterPro" id="IPR003594">
    <property type="entry name" value="HATPase_dom"/>
</dbReference>
<dbReference type="Proteomes" id="UP000192772">
    <property type="component" value="Unassembled WGS sequence"/>
</dbReference>
<keyword evidence="1" id="KW-0808">Transferase</keyword>
<organism evidence="3 4">
    <name type="scientific">Mycolicibacterium elephantis</name>
    <dbReference type="NCBI Taxonomy" id="81858"/>
    <lineage>
        <taxon>Bacteria</taxon>
        <taxon>Bacillati</taxon>
        <taxon>Actinomycetota</taxon>
        <taxon>Actinomycetes</taxon>
        <taxon>Mycobacteriales</taxon>
        <taxon>Mycobacteriaceae</taxon>
        <taxon>Mycolicibacterium</taxon>
    </lineage>
</organism>
<sequence length="153" mass="16468">MEIDARRRRARPLRMKVPATADQLAVIRRRLFGWLEPLGVSSTVAADIVLAVNEACTNCIEHAYRGSKPGQMEIEAAVGRDSHGEQIAVCVADFGTWRTPPSGPTTRGRGLPIISAISDGVDLERTSVGTTVRIEFALAGTGDEVQRPGSRTT</sequence>
<accession>A0A0M2ZLA9</accession>
<dbReference type="InterPro" id="IPR050267">
    <property type="entry name" value="Anti-sigma-factor_SerPK"/>
</dbReference>
<dbReference type="GO" id="GO:0004674">
    <property type="term" value="F:protein serine/threonine kinase activity"/>
    <property type="evidence" value="ECO:0007669"/>
    <property type="project" value="UniProtKB-KW"/>
</dbReference>
<dbReference type="CDD" id="cd16936">
    <property type="entry name" value="HATPase_RsbW-like"/>
    <property type="match status" value="1"/>
</dbReference>
<keyword evidence="3" id="KW-0547">Nucleotide-binding</keyword>
<dbReference type="STRING" id="81858.BST23_15705"/>
<dbReference type="SUPFAM" id="SSF55874">
    <property type="entry name" value="ATPase domain of HSP90 chaperone/DNA topoisomerase II/histidine kinase"/>
    <property type="match status" value="1"/>
</dbReference>
<dbReference type="EMBL" id="MVHP01000017">
    <property type="protein sequence ID" value="ORA64974.1"/>
    <property type="molecule type" value="Genomic_DNA"/>
</dbReference>
<gene>
    <name evidence="3" type="ORF">BST23_15705</name>
</gene>
<dbReference type="InterPro" id="IPR036890">
    <property type="entry name" value="HATPase_C_sf"/>
</dbReference>
<dbReference type="GO" id="GO:0005524">
    <property type="term" value="F:ATP binding"/>
    <property type="evidence" value="ECO:0007669"/>
    <property type="project" value="UniProtKB-KW"/>
</dbReference>
<reference evidence="3 4" key="1">
    <citation type="submission" date="2017-02" db="EMBL/GenBank/DDBJ databases">
        <title>The new phylogeny of genus Mycobacterium.</title>
        <authorList>
            <person name="Tortoli E."/>
            <person name="Trovato A."/>
            <person name="Cirillo D.M."/>
        </authorList>
    </citation>
    <scope>NUCLEOTIDE SEQUENCE [LARGE SCALE GENOMIC DNA]</scope>
    <source>
        <strain evidence="3 4">FI-09383</strain>
    </source>
</reference>
<name>A0A0M2ZLA9_9MYCO</name>
<evidence type="ECO:0000256" key="1">
    <source>
        <dbReference type="ARBA" id="ARBA00022527"/>
    </source>
</evidence>